<evidence type="ECO:0000313" key="2">
    <source>
        <dbReference type="Proteomes" id="UP000019482"/>
    </source>
</evidence>
<gene>
    <name evidence="1" type="ORF">CTDIVETGP_1964</name>
</gene>
<dbReference type="SUPFAM" id="SSF56281">
    <property type="entry name" value="Metallo-hydrolase/oxidoreductase"/>
    <property type="match status" value="1"/>
</dbReference>
<dbReference type="Proteomes" id="UP000019482">
    <property type="component" value="Unassembled WGS sequence"/>
</dbReference>
<dbReference type="GeneID" id="29419226"/>
<keyword evidence="1" id="KW-0378">Hydrolase</keyword>
<dbReference type="PANTHER" id="PTHR42967">
    <property type="entry name" value="METAL DEPENDENT HYDROLASE"/>
    <property type="match status" value="1"/>
</dbReference>
<dbReference type="EMBL" id="CBXI010000036">
    <property type="protein sequence ID" value="CDL91894.1"/>
    <property type="molecule type" value="Genomic_DNA"/>
</dbReference>
<dbReference type="AlphaFoldDB" id="W6N8U4"/>
<sequence>MNNYKIKVHYLYHSGFAVETKEHFLIFDYYKDNFQGKERTLENGVISKDLIKNKKNVFVFSSHSHADHFNPIILKWSTYNKNIKYILSSDIKLKRPVQNYYKLSKYENINLGSVYIKAFGSTDIGISFLVKVDDITLFHAGDLNWWHWKEDSLQDQKDAEANFKYEISKLKGEKIDIAFFPVDPRLEEYYLKGGKYFIKEINPSIFFPMHLWDKMSTTDNFKDAMKDYSTKIMTIHKNGETFLIDSSQL</sequence>
<dbReference type="OrthoDB" id="36975at2"/>
<protein>
    <submittedName>
        <fullName evidence="1">Putative metal dependent hydrolase</fullName>
    </submittedName>
</protein>
<dbReference type="InterPro" id="IPR036866">
    <property type="entry name" value="RibonucZ/Hydroxyglut_hydro"/>
</dbReference>
<dbReference type="Gene3D" id="3.60.15.10">
    <property type="entry name" value="Ribonuclease Z/Hydroxyacylglutathione hydrolase-like"/>
    <property type="match status" value="1"/>
</dbReference>
<comment type="caution">
    <text evidence="1">The sequence shown here is derived from an EMBL/GenBank/DDBJ whole genome shotgun (WGS) entry which is preliminary data.</text>
</comment>
<dbReference type="RefSeq" id="WP_017895328.1">
    <property type="nucleotide sequence ID" value="NZ_CBXI010000036.1"/>
</dbReference>
<evidence type="ECO:0000313" key="1">
    <source>
        <dbReference type="EMBL" id="CDL91894.1"/>
    </source>
</evidence>
<dbReference type="GO" id="GO:0016787">
    <property type="term" value="F:hydrolase activity"/>
    <property type="evidence" value="ECO:0007669"/>
    <property type="project" value="UniProtKB-KW"/>
</dbReference>
<dbReference type="Pfam" id="PF13483">
    <property type="entry name" value="Lactamase_B_3"/>
    <property type="match status" value="1"/>
</dbReference>
<accession>W6N8U4</accession>
<organism evidence="1 2">
    <name type="scientific">Clostridium tyrobutyricum DIVETGP</name>
    <dbReference type="NCBI Taxonomy" id="1408889"/>
    <lineage>
        <taxon>Bacteria</taxon>
        <taxon>Bacillati</taxon>
        <taxon>Bacillota</taxon>
        <taxon>Clostridia</taxon>
        <taxon>Eubacteriales</taxon>
        <taxon>Clostridiaceae</taxon>
        <taxon>Clostridium</taxon>
    </lineage>
</organism>
<keyword evidence="2" id="KW-1185">Reference proteome</keyword>
<dbReference type="PANTHER" id="PTHR42967:SF1">
    <property type="entry name" value="MBL FOLD METALLO-HYDROLASE"/>
    <property type="match status" value="1"/>
</dbReference>
<reference evidence="1 2" key="1">
    <citation type="journal article" date="2015" name="Genome Announc.">
        <title>Draft Genome Sequence of Clostridium tyrobutyricum Strain DIVETGP, Isolated from Cow's Milk for Grana Padano Production.</title>
        <authorList>
            <person name="Soggiu A."/>
            <person name="Piras C."/>
            <person name="Gaiarsa S."/>
            <person name="Sassera D."/>
            <person name="Roncada P."/>
            <person name="Bendixen E."/>
            <person name="Brasca M."/>
            <person name="Bonizzi L."/>
        </authorList>
    </citation>
    <scope>NUCLEOTIDE SEQUENCE [LARGE SCALE GENOMIC DNA]</scope>
    <source>
        <strain evidence="1 2">DIVETGP</strain>
    </source>
</reference>
<proteinExistence type="predicted"/>
<name>W6N8U4_CLOTY</name>